<evidence type="ECO:0000259" key="2">
    <source>
        <dbReference type="PROSITE" id="PS51733"/>
    </source>
</evidence>
<dbReference type="NCBIfam" id="TIGR00121">
    <property type="entry name" value="birA_ligase"/>
    <property type="match status" value="1"/>
</dbReference>
<dbReference type="GO" id="GO:0016740">
    <property type="term" value="F:transferase activity"/>
    <property type="evidence" value="ECO:0007669"/>
    <property type="project" value="UniProtKB-ARBA"/>
</dbReference>
<dbReference type="Gene3D" id="2.30.30.100">
    <property type="match status" value="1"/>
</dbReference>
<dbReference type="AlphaFoldDB" id="A0A7W3TYB2"/>
<dbReference type="RefSeq" id="WP_182580448.1">
    <property type="nucleotide sequence ID" value="NZ_JACIUY010000044.1"/>
</dbReference>
<reference evidence="5 6" key="1">
    <citation type="submission" date="2020-07" db="EMBL/GenBank/DDBJ databases">
        <title>Description of Limosilactobacillus balticus sp. nov., Limosilactobacillus agrestis sp. nov., Limosilactobacillus albertensis sp. nov., Limosilactobacillus rudii sp. nov., Limosilactobacillus fastidiosus sp. nov., five novel Limosilactobacillus species isolated from the vertebrate gastrointestinal tract, and proposal of 6 subspecies of Limosilactobacillus reuteri adapted to the gastrointestinal tract of specific vertebrate hosts.</title>
        <authorList>
            <person name="Li F."/>
            <person name="Cheng C."/>
            <person name="Zheng J."/>
            <person name="Quevedo R.M."/>
            <person name="Li J."/>
            <person name="Roos S."/>
            <person name="Gaenzle M.G."/>
            <person name="Walter J."/>
        </authorList>
    </citation>
    <scope>NUCLEOTIDE SEQUENCE [LARGE SCALE GENOMIC DNA]</scope>
    <source>
        <strain evidence="4 5">WF-MA3-C</strain>
        <strain evidence="3 6">WF-MO7-1</strain>
    </source>
</reference>
<evidence type="ECO:0000256" key="1">
    <source>
        <dbReference type="ARBA" id="ARBA00022598"/>
    </source>
</evidence>
<organism evidence="4 5">
    <name type="scientific">Limosilactobacillus fastidiosus</name>
    <dbReference type="NCBI Taxonomy" id="2759855"/>
    <lineage>
        <taxon>Bacteria</taxon>
        <taxon>Bacillati</taxon>
        <taxon>Bacillota</taxon>
        <taxon>Bacilli</taxon>
        <taxon>Lactobacillales</taxon>
        <taxon>Lactobacillaceae</taxon>
        <taxon>Limosilactobacillus</taxon>
    </lineage>
</organism>
<proteinExistence type="predicted"/>
<sequence>MKQIMKNDLSEEKISHFYSNFSGKIIVKSQVTSTQEYAKHVLEKDSLERELLVVANQQSAGYGKLGRKFYSPANAGIYMTIVLPHKTPREIQQSGLFTTGVGVAVLNALHEFYPAFPFQLKWVNDIYLFGRKIGGILCESVYQIEKHSYCYVTGIGLNINVRQFPPSLKNIAETITDRGVDRNRLIAEMVKQLIEINANYQSGEFLDQYRQYNYLDQQIVKVVQEKNEIIGRVCGIDREARLVIEDKHGKKLSLTSGEVTKVYCN</sequence>
<gene>
    <name evidence="4" type="ORF">H5R63_01775</name>
    <name evidence="3" type="ORF">H5R64_01695</name>
</gene>
<dbReference type="PANTHER" id="PTHR12835">
    <property type="entry name" value="BIOTIN PROTEIN LIGASE"/>
    <property type="match status" value="1"/>
</dbReference>
<dbReference type="Proteomes" id="UP000518255">
    <property type="component" value="Unassembled WGS sequence"/>
</dbReference>
<name>A0A7W3TYB2_9LACO</name>
<dbReference type="InterPro" id="IPR004408">
    <property type="entry name" value="Biotin_CoA_COase_ligase"/>
</dbReference>
<dbReference type="CDD" id="cd16442">
    <property type="entry name" value="BPL"/>
    <property type="match status" value="1"/>
</dbReference>
<dbReference type="SUPFAM" id="SSF55681">
    <property type="entry name" value="Class II aaRS and biotin synthetases"/>
    <property type="match status" value="1"/>
</dbReference>
<comment type="caution">
    <text evidence="4">The sequence shown here is derived from an EMBL/GenBank/DDBJ whole genome shotgun (WGS) entry which is preliminary data.</text>
</comment>
<dbReference type="GO" id="GO:0009249">
    <property type="term" value="P:protein lipoylation"/>
    <property type="evidence" value="ECO:0007669"/>
    <property type="project" value="UniProtKB-ARBA"/>
</dbReference>
<evidence type="ECO:0000313" key="3">
    <source>
        <dbReference type="EMBL" id="MBB1062523.1"/>
    </source>
</evidence>
<dbReference type="GO" id="GO:0004077">
    <property type="term" value="F:biotin--[biotin carboxyl-carrier protein] ligase activity"/>
    <property type="evidence" value="ECO:0007669"/>
    <property type="project" value="UniProtKB-EC"/>
</dbReference>
<dbReference type="Proteomes" id="UP000544052">
    <property type="component" value="Unassembled WGS sequence"/>
</dbReference>
<dbReference type="EMBL" id="JACIUZ010000019">
    <property type="protein sequence ID" value="MBB1062523.1"/>
    <property type="molecule type" value="Genomic_DNA"/>
</dbReference>
<feature type="domain" description="BPL/LPL catalytic" evidence="2">
    <location>
        <begin position="9"/>
        <end position="201"/>
    </location>
</feature>
<dbReference type="InterPro" id="IPR004143">
    <property type="entry name" value="BPL_LPL_catalytic"/>
</dbReference>
<evidence type="ECO:0000313" key="6">
    <source>
        <dbReference type="Proteomes" id="UP000544052"/>
    </source>
</evidence>
<dbReference type="EC" id="6.3.4.15" evidence="4"/>
<accession>A0A7W3TYB2</accession>
<dbReference type="GO" id="GO:0005737">
    <property type="term" value="C:cytoplasm"/>
    <property type="evidence" value="ECO:0007669"/>
    <property type="project" value="TreeGrafter"/>
</dbReference>
<protein>
    <submittedName>
        <fullName evidence="4">Biotin--[acetyl-CoA-carboxylase] ligase</fullName>
        <ecNumber evidence="4">6.3.4.15</ecNumber>
    </submittedName>
</protein>
<keyword evidence="6" id="KW-1185">Reference proteome</keyword>
<dbReference type="PROSITE" id="PS51733">
    <property type="entry name" value="BPL_LPL_CATALYTIC"/>
    <property type="match status" value="1"/>
</dbReference>
<keyword evidence="1 4" id="KW-0436">Ligase</keyword>
<dbReference type="PANTHER" id="PTHR12835:SF5">
    <property type="entry name" value="BIOTIN--PROTEIN LIGASE"/>
    <property type="match status" value="1"/>
</dbReference>
<evidence type="ECO:0000313" key="5">
    <source>
        <dbReference type="Proteomes" id="UP000518255"/>
    </source>
</evidence>
<dbReference type="Gene3D" id="3.30.930.10">
    <property type="entry name" value="Bira Bifunctional Protein, Domain 2"/>
    <property type="match status" value="1"/>
</dbReference>
<dbReference type="Pfam" id="PF03099">
    <property type="entry name" value="BPL_LplA_LipB"/>
    <property type="match status" value="1"/>
</dbReference>
<dbReference type="EMBL" id="JACIUY010000044">
    <property type="protein sequence ID" value="MBB1085526.1"/>
    <property type="molecule type" value="Genomic_DNA"/>
</dbReference>
<evidence type="ECO:0000313" key="4">
    <source>
        <dbReference type="EMBL" id="MBB1085526.1"/>
    </source>
</evidence>
<dbReference type="InterPro" id="IPR045864">
    <property type="entry name" value="aa-tRNA-synth_II/BPL/LPL"/>
</dbReference>